<dbReference type="RefSeq" id="WP_316702627.1">
    <property type="nucleotide sequence ID" value="NZ_CP136336.1"/>
</dbReference>
<evidence type="ECO:0000313" key="2">
    <source>
        <dbReference type="Proteomes" id="UP001303946"/>
    </source>
</evidence>
<evidence type="ECO:0000313" key="1">
    <source>
        <dbReference type="EMBL" id="WOB09753.1"/>
    </source>
</evidence>
<dbReference type="Pfam" id="PF11828">
    <property type="entry name" value="DUF3348"/>
    <property type="match status" value="1"/>
</dbReference>
<gene>
    <name evidence="1" type="ORF">RXV79_06730</name>
</gene>
<sequence length="231" mass="24758">MQHGSFPAGVAGSELTRLLARLAETPPPDTAPAFAEGLGRWLGWADAVSLSTALSTDLGRVDAGPASGASGLEEADFHRVRAALAASIAKGPDDDASSPADFSPYRRHCHAQQQAMQNAIAALRQRLRDALSRRSPALAKLAAIDAVMDRALSAQERTLLGLVPLRLQSHFERMARAARSADRSGGDSTDDTRWTDAFRQDMERVLLAELSHRLMPAQGLLDSLHPLPQTP</sequence>
<proteinExistence type="predicted"/>
<accession>A0ABZ0CXQ8</accession>
<dbReference type="EMBL" id="CP136336">
    <property type="protein sequence ID" value="WOB09753.1"/>
    <property type="molecule type" value="Genomic_DNA"/>
</dbReference>
<protein>
    <submittedName>
        <fullName evidence="1">DUF3348 family protein</fullName>
    </submittedName>
</protein>
<keyword evidence="2" id="KW-1185">Reference proteome</keyword>
<dbReference type="Proteomes" id="UP001303946">
    <property type="component" value="Chromosome"/>
</dbReference>
<dbReference type="InterPro" id="IPR021783">
    <property type="entry name" value="DUF3348"/>
</dbReference>
<organism evidence="1 2">
    <name type="scientific">Piscinibacter gummiphilus</name>
    <dbReference type="NCBI Taxonomy" id="946333"/>
    <lineage>
        <taxon>Bacteria</taxon>
        <taxon>Pseudomonadati</taxon>
        <taxon>Pseudomonadota</taxon>
        <taxon>Betaproteobacteria</taxon>
        <taxon>Burkholderiales</taxon>
        <taxon>Sphaerotilaceae</taxon>
        <taxon>Piscinibacter</taxon>
    </lineage>
</organism>
<reference evidence="1 2" key="1">
    <citation type="submission" date="2023-10" db="EMBL/GenBank/DDBJ databases">
        <title>Bacteria for the degradation of biodegradable plastic PBAT(Polybutylene adipate terephthalate).</title>
        <authorList>
            <person name="Weon H.-Y."/>
            <person name="Yeon J."/>
        </authorList>
    </citation>
    <scope>NUCLEOTIDE SEQUENCE [LARGE SCALE GENOMIC DNA]</scope>
    <source>
        <strain evidence="1 2">SBD 7-3</strain>
    </source>
</reference>
<name>A0ABZ0CXQ8_9BURK</name>